<organism evidence="1 2">
    <name type="scientific">Rhizobium anhuiense</name>
    <dbReference type="NCBI Taxonomy" id="1184720"/>
    <lineage>
        <taxon>Bacteria</taxon>
        <taxon>Pseudomonadati</taxon>
        <taxon>Pseudomonadota</taxon>
        <taxon>Alphaproteobacteria</taxon>
        <taxon>Hyphomicrobiales</taxon>
        <taxon>Rhizobiaceae</taxon>
        <taxon>Rhizobium/Agrobacterium group</taxon>
        <taxon>Rhizobium</taxon>
    </lineage>
</organism>
<evidence type="ECO:0000313" key="1">
    <source>
        <dbReference type="EMBL" id="PDS49528.1"/>
    </source>
</evidence>
<protein>
    <submittedName>
        <fullName evidence="1">Uncharacterized protein</fullName>
    </submittedName>
</protein>
<name>A0ABX4J2W2_9HYPH</name>
<proteinExistence type="predicted"/>
<dbReference type="Proteomes" id="UP000219972">
    <property type="component" value="Unassembled WGS sequence"/>
</dbReference>
<gene>
    <name evidence="1" type="ORF">CO662_23280</name>
</gene>
<evidence type="ECO:0000313" key="2">
    <source>
        <dbReference type="Proteomes" id="UP000219972"/>
    </source>
</evidence>
<dbReference type="EMBL" id="NWSL01000016">
    <property type="protein sequence ID" value="PDS49528.1"/>
    <property type="molecule type" value="Genomic_DNA"/>
</dbReference>
<keyword evidence="2" id="KW-1185">Reference proteome</keyword>
<reference evidence="1 2" key="1">
    <citation type="submission" date="2017-09" db="EMBL/GenBank/DDBJ databases">
        <title>Comparative genomics of rhizobia isolated from Phaseolus vulgaris in China.</title>
        <authorList>
            <person name="Tong W."/>
        </authorList>
    </citation>
    <scope>NUCLEOTIDE SEQUENCE [LARGE SCALE GENOMIC DNA]</scope>
    <source>
        <strain evidence="1 2">Y27</strain>
    </source>
</reference>
<accession>A0ABX4J2W2</accession>
<sequence length="74" mass="7972">MERPSRALATSHAAFSNDEAAGFAAALGHPVEAVVVPRDGWDATFRAQGMQNPQGRIRMLDGFNEGWITSSGRE</sequence>
<comment type="caution">
    <text evidence="1">The sequence shown here is derived from an EMBL/GenBank/DDBJ whole genome shotgun (WGS) entry which is preliminary data.</text>
</comment>